<dbReference type="InterPro" id="IPR010982">
    <property type="entry name" value="Lambda_DNA-bd_dom_sf"/>
</dbReference>
<dbReference type="Proteomes" id="UP000051645">
    <property type="component" value="Unassembled WGS sequence"/>
</dbReference>
<dbReference type="GO" id="GO:0003677">
    <property type="term" value="F:DNA binding"/>
    <property type="evidence" value="ECO:0007669"/>
    <property type="project" value="InterPro"/>
</dbReference>
<evidence type="ECO:0000313" key="4">
    <source>
        <dbReference type="Proteomes" id="UP000051751"/>
    </source>
</evidence>
<accession>A0A0R2FSJ5</accession>
<dbReference type="Proteomes" id="UP000051751">
    <property type="component" value="Unassembled WGS sequence"/>
</dbReference>
<evidence type="ECO:0008006" key="5">
    <source>
        <dbReference type="Google" id="ProtNLM"/>
    </source>
</evidence>
<gene>
    <name evidence="1" type="ORF">IV38_GL001938</name>
    <name evidence="2" type="ORF">IV40_GL001899</name>
</gene>
<dbReference type="EMBL" id="JQAZ01000007">
    <property type="protein sequence ID" value="KRN30310.1"/>
    <property type="molecule type" value="Genomic_DNA"/>
</dbReference>
<evidence type="ECO:0000313" key="1">
    <source>
        <dbReference type="EMBL" id="KRN27725.1"/>
    </source>
</evidence>
<protein>
    <recommendedName>
        <fullName evidence="5">HTH cro/C1-type domain-containing protein</fullName>
    </recommendedName>
</protein>
<proteinExistence type="predicted"/>
<comment type="caution">
    <text evidence="1">The sequence shown here is derived from an EMBL/GenBank/DDBJ whole genome shotgun (WGS) entry which is preliminary data.</text>
</comment>
<dbReference type="PATRIC" id="fig|81857.3.peg.1964"/>
<dbReference type="Gene3D" id="1.10.260.40">
    <property type="entry name" value="lambda repressor-like DNA-binding domains"/>
    <property type="match status" value="1"/>
</dbReference>
<dbReference type="EMBL" id="JQAT01000006">
    <property type="protein sequence ID" value="KRN27725.1"/>
    <property type="molecule type" value="Genomic_DNA"/>
</dbReference>
<dbReference type="AlphaFoldDB" id="A0A0R2FSJ5"/>
<name>A0A0R2FSJ5_9LACO</name>
<evidence type="ECO:0000313" key="3">
    <source>
        <dbReference type="Proteomes" id="UP000051645"/>
    </source>
</evidence>
<sequence length="63" mass="7064">MVKGLAQKKSVSVAHIERELKFANGSISKWDKSVPRADRLQEVADYLGVTTTFILNKSKEESK</sequence>
<reference evidence="3 4" key="1">
    <citation type="journal article" date="2015" name="Genome Announc.">
        <title>Expanding the biotechnology potential of lactobacilli through comparative genomics of 213 strains and associated genera.</title>
        <authorList>
            <person name="Sun Z."/>
            <person name="Harris H.M."/>
            <person name="McCann A."/>
            <person name="Guo C."/>
            <person name="Argimon S."/>
            <person name="Zhang W."/>
            <person name="Yang X."/>
            <person name="Jeffery I.B."/>
            <person name="Cooney J.C."/>
            <person name="Kagawa T.F."/>
            <person name="Liu W."/>
            <person name="Song Y."/>
            <person name="Salvetti E."/>
            <person name="Wrobel A."/>
            <person name="Rasinkangas P."/>
            <person name="Parkhill J."/>
            <person name="Rea M.C."/>
            <person name="O'Sullivan O."/>
            <person name="Ritari J."/>
            <person name="Douillard F.P."/>
            <person name="Paul Ross R."/>
            <person name="Yang R."/>
            <person name="Briner A.E."/>
            <person name="Felis G.E."/>
            <person name="de Vos W.M."/>
            <person name="Barrangou R."/>
            <person name="Klaenhammer T.R."/>
            <person name="Caufield P.W."/>
            <person name="Cui Y."/>
            <person name="Zhang H."/>
            <person name="O'Toole P.W."/>
        </authorList>
    </citation>
    <scope>NUCLEOTIDE SEQUENCE [LARGE SCALE GENOMIC DNA]</scope>
    <source>
        <strain evidence="1 4">ATCC BAA-66</strain>
        <strain evidence="2 3">DSM 13344</strain>
    </source>
</reference>
<keyword evidence="3" id="KW-1185">Reference proteome</keyword>
<evidence type="ECO:0000313" key="2">
    <source>
        <dbReference type="EMBL" id="KRN30310.1"/>
    </source>
</evidence>
<dbReference type="STRING" id="81857.IV38_GL001938"/>
<organism evidence="1 4">
    <name type="scientific">Lactobacillus selangorensis</name>
    <dbReference type="NCBI Taxonomy" id="81857"/>
    <lineage>
        <taxon>Bacteria</taxon>
        <taxon>Bacillati</taxon>
        <taxon>Bacillota</taxon>
        <taxon>Bacilli</taxon>
        <taxon>Lactobacillales</taxon>
        <taxon>Lactobacillaceae</taxon>
        <taxon>Lactobacillus</taxon>
    </lineage>
</organism>